<name>A0A8S5MKM0_9CAUD</name>
<accession>A0A8S5MKM0</accession>
<sequence>MGLILARFTFRLYAAKPQLKFWGVFCLSNRRWLFQLIQHCNHSLLFFNWFHFHPPFLASF</sequence>
<evidence type="ECO:0000313" key="1">
    <source>
        <dbReference type="EMBL" id="DAD82467.1"/>
    </source>
</evidence>
<dbReference type="EMBL" id="BK014919">
    <property type="protein sequence ID" value="DAD82467.1"/>
    <property type="molecule type" value="Genomic_DNA"/>
</dbReference>
<proteinExistence type="predicted"/>
<protein>
    <submittedName>
        <fullName evidence="1">Uncharacterized protein</fullName>
    </submittedName>
</protein>
<reference evidence="1" key="1">
    <citation type="journal article" date="2021" name="Proc. Natl. Acad. Sci. U.S.A.">
        <title>A Catalog of Tens of Thousands of Viruses from Human Metagenomes Reveals Hidden Associations with Chronic Diseases.</title>
        <authorList>
            <person name="Tisza M.J."/>
            <person name="Buck C.B."/>
        </authorList>
    </citation>
    <scope>NUCLEOTIDE SEQUENCE</scope>
    <source>
        <strain evidence="1">CtHMI2</strain>
    </source>
</reference>
<organism evidence="1">
    <name type="scientific">Siphoviridae sp. ctHMI2</name>
    <dbReference type="NCBI Taxonomy" id="2826231"/>
    <lineage>
        <taxon>Viruses</taxon>
        <taxon>Duplodnaviria</taxon>
        <taxon>Heunggongvirae</taxon>
        <taxon>Uroviricota</taxon>
        <taxon>Caudoviricetes</taxon>
    </lineage>
</organism>